<reference evidence="14 15" key="2">
    <citation type="submission" date="2024-09" db="EMBL/GenBank/DDBJ databases">
        <title>Draft genome sequence of Candidatus Magnetaquicoccaceae bacterium FCR-1.</title>
        <authorList>
            <person name="Shimoshige H."/>
            <person name="Shimamura S."/>
            <person name="Taoka A."/>
            <person name="Kobayashi H."/>
            <person name="Maekawa T."/>
        </authorList>
    </citation>
    <scope>NUCLEOTIDE SEQUENCE [LARGE SCALE GENOMIC DNA]</scope>
    <source>
        <strain evidence="14 15">FCR-1</strain>
    </source>
</reference>
<evidence type="ECO:0000256" key="5">
    <source>
        <dbReference type="ARBA" id="ARBA00022448"/>
    </source>
</evidence>
<keyword evidence="6" id="KW-1003">Cell membrane</keyword>
<gene>
    <name evidence="14" type="primary">exbD_1</name>
    <name evidence="14" type="ORF">SIID45300_00945</name>
</gene>
<evidence type="ECO:0000256" key="6">
    <source>
        <dbReference type="ARBA" id="ARBA00022475"/>
    </source>
</evidence>
<comment type="function">
    <text evidence="1">Involved in the TonB-dependent energy-dependent transport of various receptor-bound substrates.</text>
</comment>
<dbReference type="Pfam" id="PF02472">
    <property type="entry name" value="ExbD"/>
    <property type="match status" value="1"/>
</dbReference>
<evidence type="ECO:0000256" key="3">
    <source>
        <dbReference type="ARBA" id="ARBA00005811"/>
    </source>
</evidence>
<keyword evidence="5 12" id="KW-0813">Transport</keyword>
<comment type="similarity">
    <text evidence="3 12">Belongs to the ExbD/TolR family.</text>
</comment>
<evidence type="ECO:0000313" key="14">
    <source>
        <dbReference type="EMBL" id="GAB0056637.1"/>
    </source>
</evidence>
<dbReference type="PANTHER" id="PTHR30558:SF12">
    <property type="entry name" value="BIOPOLYMER TRANSPORT PROTEIN EXBD"/>
    <property type="match status" value="1"/>
</dbReference>
<feature type="transmembrane region" description="Helical" evidence="13">
    <location>
        <begin position="25"/>
        <end position="44"/>
    </location>
</feature>
<evidence type="ECO:0000313" key="15">
    <source>
        <dbReference type="Proteomes" id="UP001628193"/>
    </source>
</evidence>
<dbReference type="Proteomes" id="UP001628193">
    <property type="component" value="Unassembled WGS sequence"/>
</dbReference>
<evidence type="ECO:0000256" key="11">
    <source>
        <dbReference type="ARBA" id="ARBA00023136"/>
    </source>
</evidence>
<accession>A0ABQ0C6Y5</accession>
<comment type="subcellular location">
    <subcellularLocation>
        <location evidence="2">Cell inner membrane</location>
        <topology evidence="2">Single-pass type II membrane protein</topology>
    </subcellularLocation>
    <subcellularLocation>
        <location evidence="12">Cell membrane</location>
        <topology evidence="12">Single-pass type II membrane protein</topology>
    </subcellularLocation>
</comment>
<organism evidence="14 15">
    <name type="scientific">Candidatus Magnetaquiglobus chichijimensis</name>
    <dbReference type="NCBI Taxonomy" id="3141448"/>
    <lineage>
        <taxon>Bacteria</taxon>
        <taxon>Pseudomonadati</taxon>
        <taxon>Pseudomonadota</taxon>
        <taxon>Magnetococcia</taxon>
        <taxon>Magnetococcales</taxon>
        <taxon>Candidatus Magnetaquicoccaceae</taxon>
        <taxon>Candidatus Magnetaquiglobus</taxon>
    </lineage>
</organism>
<evidence type="ECO:0000256" key="13">
    <source>
        <dbReference type="SAM" id="Phobius"/>
    </source>
</evidence>
<dbReference type="InterPro" id="IPR003400">
    <property type="entry name" value="ExbD"/>
</dbReference>
<evidence type="ECO:0000256" key="2">
    <source>
        <dbReference type="ARBA" id="ARBA00004249"/>
    </source>
</evidence>
<dbReference type="PANTHER" id="PTHR30558">
    <property type="entry name" value="EXBD MEMBRANE COMPONENT OF PMF-DRIVEN MACROMOLECULE IMPORT SYSTEM"/>
    <property type="match status" value="1"/>
</dbReference>
<keyword evidence="7" id="KW-0997">Cell inner membrane</keyword>
<keyword evidence="11 13" id="KW-0472">Membrane</keyword>
<keyword evidence="10 13" id="KW-1133">Transmembrane helix</keyword>
<evidence type="ECO:0000256" key="7">
    <source>
        <dbReference type="ARBA" id="ARBA00022519"/>
    </source>
</evidence>
<evidence type="ECO:0000256" key="12">
    <source>
        <dbReference type="RuleBase" id="RU003879"/>
    </source>
</evidence>
<proteinExistence type="inferred from homology"/>
<sequence length="138" mass="14903">MDVAIWLSDAEGEDRPLAEINVTPLVDVMLVLLVIFIILAPVMANSLKVALPKASGEMAAVQTPVIILLEADGTLRLGENATDREALAVYLKDAAARDPELLLRIDADGATAYQKLAELLSLVQEQGIRRIAFTTLRP</sequence>
<name>A0ABQ0C6Y5_9PROT</name>
<comment type="caution">
    <text evidence="14">The sequence shown here is derived from an EMBL/GenBank/DDBJ whole genome shotgun (WGS) entry which is preliminary data.</text>
</comment>
<evidence type="ECO:0000256" key="1">
    <source>
        <dbReference type="ARBA" id="ARBA00003540"/>
    </source>
</evidence>
<reference evidence="14 15" key="1">
    <citation type="submission" date="2024-05" db="EMBL/GenBank/DDBJ databases">
        <authorList>
            <consortium name="Candidatus Magnetaquicoccaceae bacterium FCR-1 genome sequencing consortium"/>
            <person name="Shimoshige H."/>
            <person name="Shimamura S."/>
            <person name="Taoka A."/>
            <person name="Kobayashi H."/>
            <person name="Maekawa T."/>
        </authorList>
    </citation>
    <scope>NUCLEOTIDE SEQUENCE [LARGE SCALE GENOMIC DNA]</scope>
    <source>
        <strain evidence="14 15">FCR-1</strain>
    </source>
</reference>
<evidence type="ECO:0000256" key="9">
    <source>
        <dbReference type="ARBA" id="ARBA00022927"/>
    </source>
</evidence>
<protein>
    <submittedName>
        <fullName evidence="14">Biopolymer transport protein ExbD</fullName>
    </submittedName>
</protein>
<comment type="subunit">
    <text evidence="4">The accessory proteins ExbB and ExbD seem to form a complex with TonB.</text>
</comment>
<keyword evidence="15" id="KW-1185">Reference proteome</keyword>
<evidence type="ECO:0000256" key="4">
    <source>
        <dbReference type="ARBA" id="ARBA00011471"/>
    </source>
</evidence>
<dbReference type="Gene3D" id="3.30.420.270">
    <property type="match status" value="1"/>
</dbReference>
<keyword evidence="8 12" id="KW-0812">Transmembrane</keyword>
<dbReference type="EMBL" id="BAAFGK010000004">
    <property type="protein sequence ID" value="GAB0056637.1"/>
    <property type="molecule type" value="Genomic_DNA"/>
</dbReference>
<evidence type="ECO:0000256" key="10">
    <source>
        <dbReference type="ARBA" id="ARBA00022989"/>
    </source>
</evidence>
<evidence type="ECO:0000256" key="8">
    <source>
        <dbReference type="ARBA" id="ARBA00022692"/>
    </source>
</evidence>
<keyword evidence="9 12" id="KW-0653">Protein transport</keyword>